<dbReference type="Proteomes" id="UP000187609">
    <property type="component" value="Unassembled WGS sequence"/>
</dbReference>
<dbReference type="SUPFAM" id="SSF81383">
    <property type="entry name" value="F-box domain"/>
    <property type="match status" value="1"/>
</dbReference>
<dbReference type="Gene3D" id="1.20.1280.50">
    <property type="match status" value="1"/>
</dbReference>
<dbReference type="InterPro" id="IPR036047">
    <property type="entry name" value="F-box-like_dom_sf"/>
</dbReference>
<evidence type="ECO:0000313" key="2">
    <source>
        <dbReference type="EMBL" id="OIS98096.1"/>
    </source>
</evidence>
<keyword evidence="3" id="KW-1185">Reference proteome</keyword>
<dbReference type="AlphaFoldDB" id="A0A1J6ISI2"/>
<dbReference type="InterPro" id="IPR050796">
    <property type="entry name" value="SCF_F-box_component"/>
</dbReference>
<dbReference type="PANTHER" id="PTHR31672">
    <property type="entry name" value="BNACNNG10540D PROTEIN"/>
    <property type="match status" value="1"/>
</dbReference>
<gene>
    <name evidence="2" type="primary">CPR30_11</name>
    <name evidence="2" type="ORF">A4A49_19868</name>
</gene>
<dbReference type="NCBIfam" id="TIGR01640">
    <property type="entry name" value="F_box_assoc_1"/>
    <property type="match status" value="1"/>
</dbReference>
<dbReference type="EMBL" id="MJEQ01037192">
    <property type="protein sequence ID" value="OIS98096.1"/>
    <property type="molecule type" value="Genomic_DNA"/>
</dbReference>
<name>A0A1J6ISI2_NICAT</name>
<comment type="caution">
    <text evidence="2">The sequence shown here is derived from an EMBL/GenBank/DDBJ whole genome shotgun (WGS) entry which is preliminary data.</text>
</comment>
<dbReference type="Pfam" id="PF07734">
    <property type="entry name" value="FBA_1"/>
    <property type="match status" value="1"/>
</dbReference>
<dbReference type="SMR" id="A0A1J6ISI2"/>
<dbReference type="PROSITE" id="PS50181">
    <property type="entry name" value="FBOX"/>
    <property type="match status" value="1"/>
</dbReference>
<reference evidence="2" key="1">
    <citation type="submission" date="2016-11" db="EMBL/GenBank/DDBJ databases">
        <title>The genome of Nicotiana attenuata.</title>
        <authorList>
            <person name="Xu S."/>
            <person name="Brockmoeller T."/>
            <person name="Gaquerel E."/>
            <person name="Navarro A."/>
            <person name="Kuhl H."/>
            <person name="Gase K."/>
            <person name="Ling Z."/>
            <person name="Zhou W."/>
            <person name="Kreitzer C."/>
            <person name="Stanke M."/>
            <person name="Tang H."/>
            <person name="Lyons E."/>
            <person name="Pandey P."/>
            <person name="Pandey S.P."/>
            <person name="Timmermann B."/>
            <person name="Baldwin I.T."/>
        </authorList>
    </citation>
    <scope>NUCLEOTIDE SEQUENCE [LARGE SCALE GENOMIC DNA]</scope>
    <source>
        <strain evidence="2">UT</strain>
    </source>
</reference>
<dbReference type="OMA" id="WIHNDDE"/>
<dbReference type="Gramene" id="OIS98096">
    <property type="protein sequence ID" value="OIS98096"/>
    <property type="gene ID" value="A4A49_19868"/>
</dbReference>
<organism evidence="2 3">
    <name type="scientific">Nicotiana attenuata</name>
    <name type="common">Coyote tobacco</name>
    <dbReference type="NCBI Taxonomy" id="49451"/>
    <lineage>
        <taxon>Eukaryota</taxon>
        <taxon>Viridiplantae</taxon>
        <taxon>Streptophyta</taxon>
        <taxon>Embryophyta</taxon>
        <taxon>Tracheophyta</taxon>
        <taxon>Spermatophyta</taxon>
        <taxon>Magnoliopsida</taxon>
        <taxon>eudicotyledons</taxon>
        <taxon>Gunneridae</taxon>
        <taxon>Pentapetalae</taxon>
        <taxon>asterids</taxon>
        <taxon>lamiids</taxon>
        <taxon>Solanales</taxon>
        <taxon>Solanaceae</taxon>
        <taxon>Nicotianoideae</taxon>
        <taxon>Nicotianeae</taxon>
        <taxon>Nicotiana</taxon>
    </lineage>
</organism>
<proteinExistence type="predicted"/>
<dbReference type="STRING" id="49451.A0A1J6ISI2"/>
<dbReference type="SMART" id="SM00256">
    <property type="entry name" value="FBOX"/>
    <property type="match status" value="1"/>
</dbReference>
<dbReference type="InterPro" id="IPR006527">
    <property type="entry name" value="F-box-assoc_dom_typ1"/>
</dbReference>
<evidence type="ECO:0000259" key="1">
    <source>
        <dbReference type="PROSITE" id="PS50181"/>
    </source>
</evidence>
<dbReference type="InterPro" id="IPR001810">
    <property type="entry name" value="F-box_dom"/>
</dbReference>
<dbReference type="CDD" id="cd22157">
    <property type="entry name" value="F-box_AtFBW1-like"/>
    <property type="match status" value="1"/>
</dbReference>
<dbReference type="Pfam" id="PF00646">
    <property type="entry name" value="F-box"/>
    <property type="match status" value="1"/>
</dbReference>
<evidence type="ECO:0000313" key="3">
    <source>
        <dbReference type="Proteomes" id="UP000187609"/>
    </source>
</evidence>
<protein>
    <submittedName>
        <fullName evidence="2">F-box protein cpr30</fullName>
    </submittedName>
</protein>
<feature type="domain" description="F-box" evidence="1">
    <location>
        <begin position="1"/>
        <end position="43"/>
    </location>
</feature>
<accession>A0A1J6ISI2</accession>
<dbReference type="InterPro" id="IPR017451">
    <property type="entry name" value="F-box-assoc_interact_dom"/>
</dbReference>
<sequence length="251" mass="28576">MSTFPLDVLAEILCRLPVDCALRCRCVSRSWRALIDSAEFAKLHVNYSVKTNSNLRLMLRKVDYFGYGKRCFYSLDFDSLNSRVVTPKELTNPLMSSEINTKILGSCNGLLLISNTVDEIALWNPSTGKYKKIPVVGITENHVHVNFGFGYDVTNDDYKVVRIVQFEKGSEKGSFHSDVMVFSLRSSCWRRVEEELPYYLRYEDQPGTYLNGSLHWIASAKMERPANKLEPLIVAFDLGTEMGTRTASPLY</sequence>
<dbReference type="PANTHER" id="PTHR31672:SF13">
    <property type="entry name" value="F-BOX PROTEIN CPR30-LIKE"/>
    <property type="match status" value="1"/>
</dbReference>